<accession>A0A1S1YST1</accession>
<keyword evidence="2" id="KW-1185">Reference proteome</keyword>
<name>A0A1S1YST1_FLAPC</name>
<dbReference type="OrthoDB" id="979188at2"/>
<dbReference type="InterPro" id="IPR053842">
    <property type="entry name" value="NikA-like"/>
</dbReference>
<organism evidence="1 2">
    <name type="scientific">Flammeovirga pacifica</name>
    <dbReference type="NCBI Taxonomy" id="915059"/>
    <lineage>
        <taxon>Bacteria</taxon>
        <taxon>Pseudomonadati</taxon>
        <taxon>Bacteroidota</taxon>
        <taxon>Cytophagia</taxon>
        <taxon>Cytophagales</taxon>
        <taxon>Flammeovirgaceae</taxon>
        <taxon>Flammeovirga</taxon>
    </lineage>
</organism>
<dbReference type="Proteomes" id="UP000179797">
    <property type="component" value="Unassembled WGS sequence"/>
</dbReference>
<dbReference type="AlphaFoldDB" id="A0A1S1YST1"/>
<dbReference type="Pfam" id="PF21983">
    <property type="entry name" value="NikA-like"/>
    <property type="match status" value="1"/>
</dbReference>
<dbReference type="STRING" id="915059.NH26_20960"/>
<gene>
    <name evidence="1" type="ORF">NH26_20960</name>
</gene>
<evidence type="ECO:0000313" key="2">
    <source>
        <dbReference type="Proteomes" id="UP000179797"/>
    </source>
</evidence>
<evidence type="ECO:0000313" key="1">
    <source>
        <dbReference type="EMBL" id="OHX64080.1"/>
    </source>
</evidence>
<proteinExistence type="predicted"/>
<dbReference type="EMBL" id="JRYR02000002">
    <property type="protein sequence ID" value="OHX64080.1"/>
    <property type="molecule type" value="Genomic_DNA"/>
</dbReference>
<protein>
    <submittedName>
        <fullName evidence="1">Uncharacterized protein</fullName>
    </submittedName>
</protein>
<sequence length="145" mass="16875">MAKYIYYKKPYPEVEKLAEKANVSLKDYMKGLPSNEVKNFETRKAFFQSFTSKRKSAWKGDEAKSTIFVDGVKPYALSTKDFLEEYRIAIQHRGRKPRKQGGSNKIVTFRMSKEEYDALDQQAAARQLKVSDYIRNLIESDLKSK</sequence>
<reference evidence="1 2" key="1">
    <citation type="journal article" date="2012" name="Int. J. Syst. Evol. Microbiol.">
        <title>Flammeovirga pacifica sp. nov., isolated from deep-sea sediment.</title>
        <authorList>
            <person name="Xu H."/>
            <person name="Fu Y."/>
            <person name="Yang N."/>
            <person name="Ding Z."/>
            <person name="Lai Q."/>
            <person name="Zeng R."/>
        </authorList>
    </citation>
    <scope>NUCLEOTIDE SEQUENCE [LARGE SCALE GENOMIC DNA]</scope>
    <source>
        <strain evidence="2">DSM 24597 / LMG 26175 / WPAGA1</strain>
    </source>
</reference>
<dbReference type="RefSeq" id="WP_044229060.1">
    <property type="nucleotide sequence ID" value="NZ_JRYR02000002.1"/>
</dbReference>
<comment type="caution">
    <text evidence="1">The sequence shown here is derived from an EMBL/GenBank/DDBJ whole genome shotgun (WGS) entry which is preliminary data.</text>
</comment>